<dbReference type="VEuPathDB" id="FungiDB:CHGG_05998"/>
<dbReference type="AlphaFoldDB" id="Q2H5R7"/>
<dbReference type="PANTHER" id="PTHR13464:SF0">
    <property type="entry name" value="SAP30-BINDING PROTEIN"/>
    <property type="match status" value="1"/>
</dbReference>
<dbReference type="GO" id="GO:0006355">
    <property type="term" value="P:regulation of DNA-templated transcription"/>
    <property type="evidence" value="ECO:0007669"/>
    <property type="project" value="InterPro"/>
</dbReference>
<dbReference type="Proteomes" id="UP000001056">
    <property type="component" value="Unassembled WGS sequence"/>
</dbReference>
<dbReference type="Pfam" id="PF07818">
    <property type="entry name" value="HCNGP"/>
    <property type="match status" value="1"/>
</dbReference>
<accession>Q2H5R7</accession>
<evidence type="ECO:0008006" key="4">
    <source>
        <dbReference type="Google" id="ProtNLM"/>
    </source>
</evidence>
<organism evidence="2 3">
    <name type="scientific">Chaetomium globosum (strain ATCC 6205 / CBS 148.51 / DSM 1962 / NBRC 6347 / NRRL 1970)</name>
    <name type="common">Soil fungus</name>
    <dbReference type="NCBI Taxonomy" id="306901"/>
    <lineage>
        <taxon>Eukaryota</taxon>
        <taxon>Fungi</taxon>
        <taxon>Dikarya</taxon>
        <taxon>Ascomycota</taxon>
        <taxon>Pezizomycotina</taxon>
        <taxon>Sordariomycetes</taxon>
        <taxon>Sordariomycetidae</taxon>
        <taxon>Sordariales</taxon>
        <taxon>Chaetomiaceae</taxon>
        <taxon>Chaetomium</taxon>
    </lineage>
</organism>
<dbReference type="EMBL" id="CH408031">
    <property type="protein sequence ID" value="EAQ89379.1"/>
    <property type="molecule type" value="Genomic_DNA"/>
</dbReference>
<protein>
    <recommendedName>
        <fullName evidence="4">HCNGP-like protein</fullName>
    </recommendedName>
</protein>
<dbReference type="STRING" id="306901.Q2H5R7"/>
<gene>
    <name evidence="2" type="ORF">CHGG_05998</name>
</gene>
<dbReference type="HOGENOM" id="CLU_064352_1_0_1"/>
<dbReference type="PANTHER" id="PTHR13464">
    <property type="entry name" value="TRANSCRIPTIONAL REGULATOR PROTEIN HCNGP"/>
    <property type="match status" value="1"/>
</dbReference>
<sequence length="246" mass="25484">MTGLVQYDSSDEDEGVQTPVDVVRICGHATITTRTTLANRLTEPEPTATSSSTPTHPPPPAPAPVPTPALGPVLGPTLGPSRPPPPKTTTNASDQKPQAEQEEAAEEIDLAFLSAPDNTNPSQRSPSPYTRTRTLLHNLTLPAVPNMDIPASPPGSPPPGLDALTAKFDTFLRLKRTRGVHFNERLARSAGMANPAVVERLLGFVGVGTEFGGEGGEDGDVEMGGGGGGGEGEGLVGGAWSSTRRC</sequence>
<feature type="compositionally biased region" description="Polar residues" evidence="1">
    <location>
        <begin position="30"/>
        <end position="39"/>
    </location>
</feature>
<feature type="compositionally biased region" description="Low complexity" evidence="1">
    <location>
        <begin position="44"/>
        <end position="54"/>
    </location>
</feature>
<feature type="region of interest" description="Disordered" evidence="1">
    <location>
        <begin position="30"/>
        <end position="105"/>
    </location>
</feature>
<dbReference type="OMA" id="TLSKEVW"/>
<evidence type="ECO:0000313" key="3">
    <source>
        <dbReference type="Proteomes" id="UP000001056"/>
    </source>
</evidence>
<reference evidence="3" key="1">
    <citation type="journal article" date="2015" name="Genome Announc.">
        <title>Draft genome sequence of the cellulolytic fungus Chaetomium globosum.</title>
        <authorList>
            <person name="Cuomo C.A."/>
            <person name="Untereiner W.A."/>
            <person name="Ma L.-J."/>
            <person name="Grabherr M."/>
            <person name="Birren B.W."/>
        </authorList>
    </citation>
    <scope>NUCLEOTIDE SEQUENCE [LARGE SCALE GENOMIC DNA]</scope>
    <source>
        <strain evidence="3">ATCC 6205 / CBS 148.51 / DSM 1962 / NBRC 6347 / NRRL 1970</strain>
    </source>
</reference>
<feature type="compositionally biased region" description="Pro residues" evidence="1">
    <location>
        <begin position="55"/>
        <end position="69"/>
    </location>
</feature>
<feature type="compositionally biased region" description="Low complexity" evidence="1">
    <location>
        <begin position="70"/>
        <end position="80"/>
    </location>
</feature>
<evidence type="ECO:0000256" key="1">
    <source>
        <dbReference type="SAM" id="MobiDB-lite"/>
    </source>
</evidence>
<evidence type="ECO:0000313" key="2">
    <source>
        <dbReference type="EMBL" id="EAQ89379.1"/>
    </source>
</evidence>
<feature type="region of interest" description="Disordered" evidence="1">
    <location>
        <begin position="225"/>
        <end position="246"/>
    </location>
</feature>
<name>Q2H5R7_CHAGB</name>
<feature type="compositionally biased region" description="Gly residues" evidence="1">
    <location>
        <begin position="225"/>
        <end position="237"/>
    </location>
</feature>
<proteinExistence type="predicted"/>
<dbReference type="RefSeq" id="XP_001222093.1">
    <property type="nucleotide sequence ID" value="XM_001222092.1"/>
</dbReference>
<dbReference type="InParanoid" id="Q2H5R7"/>
<dbReference type="eggNOG" id="KOG2959">
    <property type="taxonomic scope" value="Eukaryota"/>
</dbReference>
<keyword evidence="3" id="KW-1185">Reference proteome</keyword>
<dbReference type="InterPro" id="IPR012479">
    <property type="entry name" value="SAP30BP"/>
</dbReference>
<dbReference type="GeneID" id="4390954"/>
<dbReference type="GO" id="GO:0005634">
    <property type="term" value="C:nucleus"/>
    <property type="evidence" value="ECO:0007669"/>
    <property type="project" value="TreeGrafter"/>
</dbReference>
<dbReference type="OrthoDB" id="1714508at2759"/>